<dbReference type="STRING" id="1121338.CLTEP_18090"/>
<proteinExistence type="predicted"/>
<dbReference type="EMBL" id="LTBA01000021">
    <property type="protein sequence ID" value="KYH34234.1"/>
    <property type="molecule type" value="Genomic_DNA"/>
</dbReference>
<keyword evidence="2" id="KW-1185">Reference proteome</keyword>
<dbReference type="Proteomes" id="UP000075531">
    <property type="component" value="Unassembled WGS sequence"/>
</dbReference>
<name>A0A151B2U1_9CLOT</name>
<dbReference type="AlphaFoldDB" id="A0A151B2U1"/>
<evidence type="ECO:0008006" key="3">
    <source>
        <dbReference type="Google" id="ProtNLM"/>
    </source>
</evidence>
<comment type="caution">
    <text evidence="1">The sequence shown here is derived from an EMBL/GenBank/DDBJ whole genome shotgun (WGS) entry which is preliminary data.</text>
</comment>
<evidence type="ECO:0000313" key="2">
    <source>
        <dbReference type="Proteomes" id="UP000075531"/>
    </source>
</evidence>
<accession>A0A151B2U1</accession>
<protein>
    <recommendedName>
        <fullName evidence="3">Iron-sulfur cluster insertion protein ErpA</fullName>
    </recommendedName>
</protein>
<sequence>MDKRNENDEIDDSHRLTFIAEKDVVEELGNFEIQYSELGFRILAENQSNSSCGSCSGSCS</sequence>
<dbReference type="PATRIC" id="fig|1121338.3.peg.1851"/>
<gene>
    <name evidence="1" type="ORF">CLTEP_18090</name>
</gene>
<evidence type="ECO:0000313" key="1">
    <source>
        <dbReference type="EMBL" id="KYH34234.1"/>
    </source>
</evidence>
<organism evidence="1 2">
    <name type="scientific">Clostridium tepidiprofundi DSM 19306</name>
    <dbReference type="NCBI Taxonomy" id="1121338"/>
    <lineage>
        <taxon>Bacteria</taxon>
        <taxon>Bacillati</taxon>
        <taxon>Bacillota</taxon>
        <taxon>Clostridia</taxon>
        <taxon>Eubacteriales</taxon>
        <taxon>Clostridiaceae</taxon>
        <taxon>Clostridium</taxon>
    </lineage>
</organism>
<reference evidence="1 2" key="1">
    <citation type="submission" date="2016-02" db="EMBL/GenBank/DDBJ databases">
        <title>Genome sequence of Clostridium tepidiprofundi DSM 19306.</title>
        <authorList>
            <person name="Poehlein A."/>
            <person name="Daniel R."/>
        </authorList>
    </citation>
    <scope>NUCLEOTIDE SEQUENCE [LARGE SCALE GENOMIC DNA]</scope>
    <source>
        <strain evidence="1 2">DSM 19306</strain>
    </source>
</reference>
<dbReference type="RefSeq" id="WP_066825649.1">
    <property type="nucleotide sequence ID" value="NZ_LTBA01000021.1"/>
</dbReference>